<evidence type="ECO:0000313" key="2">
    <source>
        <dbReference type="Proteomes" id="UP000321570"/>
    </source>
</evidence>
<gene>
    <name evidence="1" type="ORF">WMSIL1_LOCUS1626</name>
</gene>
<reference evidence="1 2" key="1">
    <citation type="submission" date="2019-07" db="EMBL/GenBank/DDBJ databases">
        <authorList>
            <person name="Jastrzebski P J."/>
            <person name="Paukszto L."/>
            <person name="Jastrzebski P J."/>
        </authorList>
    </citation>
    <scope>NUCLEOTIDE SEQUENCE [LARGE SCALE GENOMIC DNA]</scope>
    <source>
        <strain evidence="1 2">WMS-il1</strain>
    </source>
</reference>
<name>A0A564Y0N3_HYMDI</name>
<sequence>MQFNVSRRRYETLCINGLHVDLEVDTDSDNTIVSDESWKTLGSHNEDTVPFKVSRASGDAATSNITCASATNASKRQRTTFANILRYGHRRKPHGSGINNPNDLRHSDWSTVSKKSRFAVNTSVDARDYRLSRKWTAGIIVTRHGAMIYDVEVGWWRTPSLTSNFAVDHKSLSPFAPGLLKFAKHVGAYQKDILSMFDIRI</sequence>
<evidence type="ECO:0000313" key="1">
    <source>
        <dbReference type="EMBL" id="VUZ40619.1"/>
    </source>
</evidence>
<dbReference type="SUPFAM" id="SSF50630">
    <property type="entry name" value="Acid proteases"/>
    <property type="match status" value="1"/>
</dbReference>
<dbReference type="Proteomes" id="UP000321570">
    <property type="component" value="Unassembled WGS sequence"/>
</dbReference>
<dbReference type="AlphaFoldDB" id="A0A564Y0N3"/>
<accession>A0A564Y0N3</accession>
<proteinExistence type="predicted"/>
<protein>
    <submittedName>
        <fullName evidence="1">Uncharacterized protein</fullName>
    </submittedName>
</protein>
<dbReference type="InterPro" id="IPR021109">
    <property type="entry name" value="Peptidase_aspartic_dom_sf"/>
</dbReference>
<organism evidence="1 2">
    <name type="scientific">Hymenolepis diminuta</name>
    <name type="common">Rat tapeworm</name>
    <dbReference type="NCBI Taxonomy" id="6216"/>
    <lineage>
        <taxon>Eukaryota</taxon>
        <taxon>Metazoa</taxon>
        <taxon>Spiralia</taxon>
        <taxon>Lophotrochozoa</taxon>
        <taxon>Platyhelminthes</taxon>
        <taxon>Cestoda</taxon>
        <taxon>Eucestoda</taxon>
        <taxon>Cyclophyllidea</taxon>
        <taxon>Hymenolepididae</taxon>
        <taxon>Hymenolepis</taxon>
    </lineage>
</organism>
<dbReference type="EMBL" id="CABIJS010000036">
    <property type="protein sequence ID" value="VUZ40619.1"/>
    <property type="molecule type" value="Genomic_DNA"/>
</dbReference>
<keyword evidence="2" id="KW-1185">Reference proteome</keyword>